<gene>
    <name evidence="1" type="ORF">PYW08_008019</name>
</gene>
<evidence type="ECO:0000313" key="2">
    <source>
        <dbReference type="Proteomes" id="UP001231649"/>
    </source>
</evidence>
<accession>A0ACC2QCP5</accession>
<dbReference type="Proteomes" id="UP001231649">
    <property type="component" value="Chromosome 21"/>
</dbReference>
<comment type="caution">
    <text evidence="1">The sequence shown here is derived from an EMBL/GenBank/DDBJ whole genome shotgun (WGS) entry which is preliminary data.</text>
</comment>
<evidence type="ECO:0000313" key="1">
    <source>
        <dbReference type="EMBL" id="KAJ8712715.1"/>
    </source>
</evidence>
<protein>
    <submittedName>
        <fullName evidence="1">Uncharacterized protein</fullName>
    </submittedName>
</protein>
<organism evidence="1 2">
    <name type="scientific">Mythimna loreyi</name>
    <dbReference type="NCBI Taxonomy" id="667449"/>
    <lineage>
        <taxon>Eukaryota</taxon>
        <taxon>Metazoa</taxon>
        <taxon>Ecdysozoa</taxon>
        <taxon>Arthropoda</taxon>
        <taxon>Hexapoda</taxon>
        <taxon>Insecta</taxon>
        <taxon>Pterygota</taxon>
        <taxon>Neoptera</taxon>
        <taxon>Endopterygota</taxon>
        <taxon>Lepidoptera</taxon>
        <taxon>Glossata</taxon>
        <taxon>Ditrysia</taxon>
        <taxon>Noctuoidea</taxon>
        <taxon>Noctuidae</taxon>
        <taxon>Noctuinae</taxon>
        <taxon>Hadenini</taxon>
        <taxon>Mythimna</taxon>
    </lineage>
</organism>
<name>A0ACC2QCP5_9NEOP</name>
<dbReference type="EMBL" id="CM056797">
    <property type="protein sequence ID" value="KAJ8712715.1"/>
    <property type="molecule type" value="Genomic_DNA"/>
</dbReference>
<reference evidence="1" key="1">
    <citation type="submission" date="2023-03" db="EMBL/GenBank/DDBJ databases">
        <title>Chromosome-level genomes of two armyworms, Mythimna separata and Mythimna loreyi, provide insights into the biosynthesis and reception of sex pheromones.</title>
        <authorList>
            <person name="Zhao H."/>
        </authorList>
    </citation>
    <scope>NUCLEOTIDE SEQUENCE</scope>
    <source>
        <strain evidence="1">BeijingLab</strain>
    </source>
</reference>
<proteinExistence type="predicted"/>
<sequence length="313" mass="36493">MKATPGNHLLKITPDIIENVRKIHNLDKPGRLEDAIKILEEWLQKQDHIIKKDYSKDYLERILVSCKGSVEKSKKQIDRLCTMKTLVPKFFSKVNVKQELANVSDVVLVVPLPIITEDYYRVEIVKIKNKSFTAESFMQYFQYTIILSEYNKSYDYVNGYIIVQDFTELNLMDLISKMNHTELQQFSSIMVDGYGARVRAIHILSDSLAIELLIKTMKLFVSEKIGNRIYFQPTLEDLHKVVPKEILPVEYGGNERSIEKLQEEWMEELSTEEHVEFMKMMNKACTDETKRHDGKFNEEYMGMPGSFRGLSVD</sequence>
<keyword evidence="2" id="KW-1185">Reference proteome</keyword>